<dbReference type="GO" id="GO:0005509">
    <property type="term" value="F:calcium ion binding"/>
    <property type="evidence" value="ECO:0007669"/>
    <property type="project" value="InterPro"/>
</dbReference>
<dbReference type="Pfam" id="PF00353">
    <property type="entry name" value="HemolysinCabind"/>
    <property type="match status" value="1"/>
</dbReference>
<dbReference type="EMBL" id="CP001830">
    <property type="protein sequence ID" value="AEH78566.1"/>
    <property type="molecule type" value="Genomic_DNA"/>
</dbReference>
<organism evidence="1 2">
    <name type="scientific">Sinorhizobium meliloti (strain SM11)</name>
    <dbReference type="NCBI Taxonomy" id="707241"/>
    <lineage>
        <taxon>Bacteria</taxon>
        <taxon>Pseudomonadati</taxon>
        <taxon>Pseudomonadota</taxon>
        <taxon>Alphaproteobacteria</taxon>
        <taxon>Hyphomicrobiales</taxon>
        <taxon>Rhizobiaceae</taxon>
        <taxon>Sinorhizobium/Ensifer group</taxon>
        <taxon>Sinorhizobium</taxon>
    </lineage>
</organism>
<dbReference type="InterPro" id="IPR036912">
    <property type="entry name" value="HasA_haem-bd_sf"/>
</dbReference>
<dbReference type="InterPro" id="IPR011049">
    <property type="entry name" value="Serralysin-like_metalloprot_C"/>
</dbReference>
<proteinExistence type="predicted"/>
<dbReference type="SUPFAM" id="SSF54621">
    <property type="entry name" value="Heme-binding protein A (HasA)"/>
    <property type="match status" value="1"/>
</dbReference>
<dbReference type="PATRIC" id="fig|707241.3.peg.1357"/>
<dbReference type="KEGG" id="smx:SM11_chr1290"/>
<dbReference type="PROSITE" id="PS00330">
    <property type="entry name" value="HEMOLYSIN_CALCIUM"/>
    <property type="match status" value="1"/>
</dbReference>
<gene>
    <name evidence="1" type="ordered locus">SM11_chr1290</name>
</gene>
<protein>
    <submittedName>
        <fullName evidence="1">Hemolysin-type calcium-binding protein</fullName>
    </submittedName>
</protein>
<dbReference type="HOGENOM" id="CLU_1045360_0_0_5"/>
<dbReference type="Proteomes" id="UP000009045">
    <property type="component" value="Chromosome"/>
</dbReference>
<dbReference type="RefSeq" id="WP_014529348.1">
    <property type="nucleotide sequence ID" value="NC_017325.1"/>
</dbReference>
<evidence type="ECO:0000313" key="1">
    <source>
        <dbReference type="EMBL" id="AEH78566.1"/>
    </source>
</evidence>
<dbReference type="InterPro" id="IPR001343">
    <property type="entry name" value="Hemolysn_Ca-bd"/>
</dbReference>
<name>F7X5C7_SINMM</name>
<evidence type="ECO:0000313" key="2">
    <source>
        <dbReference type="Proteomes" id="UP000009045"/>
    </source>
</evidence>
<sequence length="270" mass="27917">MVATINLTAASANLLNYLKGWATNLNYEGNGQFDSTLPPYDEWAGGQVDIAGSRGVILEGNFSYIIPAGFTGTVDSLEFGRGLTSSSSSGFDLANTDLSIDLGGVSPSKTFTGAIYSLTHNSNVDSDPLANFTGVTSKSGKQQDGLFDYLGEVGTVQNGTSGNDWLYSFDGNDTLNGGAGRDRFVFDRDIDGALSSTIGNDAVNGFTAGAKGDIVRLALQSTAFDSFAEVYAASSQAGANTVINLGALGDITLNGVTKTALVAGNFEFVA</sequence>
<dbReference type="SUPFAM" id="SSF51120">
    <property type="entry name" value="beta-Roll"/>
    <property type="match status" value="1"/>
</dbReference>
<dbReference type="Gene3D" id="2.150.10.10">
    <property type="entry name" value="Serralysin-like metalloprotease, C-terminal"/>
    <property type="match status" value="1"/>
</dbReference>
<accession>F7X5C7</accession>
<reference evidence="1 2" key="1">
    <citation type="journal article" date="2011" name="J. Biotechnol.">
        <title>The complete genome sequence of the dominant Sinorhizobium meliloti field isolate SM11 extends the S. meliloti pan-genome.</title>
        <authorList>
            <person name="Schneiker-Bekel S."/>
            <person name="Wibberg D."/>
            <person name="Bekel T."/>
            <person name="Blom J."/>
            <person name="Linke B."/>
            <person name="Neuweger H."/>
            <person name="Stiens M."/>
            <person name="Vorholter F.J."/>
            <person name="Weidner S."/>
            <person name="Goesmann A."/>
            <person name="Puhler A."/>
            <person name="Schluter A."/>
        </authorList>
    </citation>
    <scope>NUCLEOTIDE SEQUENCE [LARGE SCALE GENOMIC DNA]</scope>
    <source>
        <strain evidence="1 2">SM11</strain>
    </source>
</reference>
<dbReference type="InterPro" id="IPR018511">
    <property type="entry name" value="Hemolysin-typ_Ca-bd_CS"/>
</dbReference>
<dbReference type="AlphaFoldDB" id="F7X5C7"/>